<name>M3CAD8_SPHMS</name>
<feature type="transmembrane region" description="Helical" evidence="9">
    <location>
        <begin position="359"/>
        <end position="381"/>
    </location>
</feature>
<evidence type="ECO:0000313" key="11">
    <source>
        <dbReference type="EMBL" id="EMF08815.1"/>
    </source>
</evidence>
<keyword evidence="7 9" id="KW-0472">Membrane</keyword>
<dbReference type="AlphaFoldDB" id="M3CAD8"/>
<reference evidence="11 12" key="1">
    <citation type="journal article" date="2012" name="PLoS Pathog.">
        <title>Diverse lifestyles and strategies of plant pathogenesis encoded in the genomes of eighteen Dothideomycetes fungi.</title>
        <authorList>
            <person name="Ohm R.A."/>
            <person name="Feau N."/>
            <person name="Henrissat B."/>
            <person name="Schoch C.L."/>
            <person name="Horwitz B.A."/>
            <person name="Barry K.W."/>
            <person name="Condon B.J."/>
            <person name="Copeland A.C."/>
            <person name="Dhillon B."/>
            <person name="Glaser F."/>
            <person name="Hesse C.N."/>
            <person name="Kosti I."/>
            <person name="LaButti K."/>
            <person name="Lindquist E.A."/>
            <person name="Lucas S."/>
            <person name="Salamov A.A."/>
            <person name="Bradshaw R.E."/>
            <person name="Ciuffetti L."/>
            <person name="Hamelin R.C."/>
            <person name="Kema G.H.J."/>
            <person name="Lawrence C."/>
            <person name="Scott J.A."/>
            <person name="Spatafora J.W."/>
            <person name="Turgeon B.G."/>
            <person name="de Wit P.J.G.M."/>
            <person name="Zhong S."/>
            <person name="Goodwin S.B."/>
            <person name="Grigoriev I.V."/>
        </authorList>
    </citation>
    <scope>NUCLEOTIDE SEQUENCE [LARGE SCALE GENOMIC DNA]</scope>
    <source>
        <strain evidence="11 12">SO2202</strain>
    </source>
</reference>
<comment type="pathway">
    <text evidence="2">Secondary metabolite biosynthesis.</text>
</comment>
<dbReference type="GO" id="GO:0008374">
    <property type="term" value="F:O-acyltransferase activity"/>
    <property type="evidence" value="ECO:0007669"/>
    <property type="project" value="InterPro"/>
</dbReference>
<dbReference type="InterPro" id="IPR044851">
    <property type="entry name" value="Wax_synthase"/>
</dbReference>
<keyword evidence="6 9" id="KW-1133">Transmembrane helix</keyword>
<feature type="compositionally biased region" description="Low complexity" evidence="8">
    <location>
        <begin position="78"/>
        <end position="87"/>
    </location>
</feature>
<dbReference type="eggNOG" id="ENOG502SGJ4">
    <property type="taxonomic scope" value="Eukaryota"/>
</dbReference>
<dbReference type="PANTHER" id="PTHR31595:SF57">
    <property type="entry name" value="OS04G0481900 PROTEIN"/>
    <property type="match status" value="1"/>
</dbReference>
<accession>M3CAD8</accession>
<dbReference type="GO" id="GO:0016020">
    <property type="term" value="C:membrane"/>
    <property type="evidence" value="ECO:0007669"/>
    <property type="project" value="UniProtKB-SubCell"/>
</dbReference>
<dbReference type="InterPro" id="IPR032805">
    <property type="entry name" value="Wax_synthase_dom"/>
</dbReference>
<proteinExistence type="inferred from homology"/>
<keyword evidence="5 9" id="KW-0812">Transmembrane</keyword>
<evidence type="ECO:0000256" key="8">
    <source>
        <dbReference type="SAM" id="MobiDB-lite"/>
    </source>
</evidence>
<keyword evidence="4" id="KW-0808">Transferase</keyword>
<evidence type="ECO:0000256" key="7">
    <source>
        <dbReference type="ARBA" id="ARBA00023136"/>
    </source>
</evidence>
<dbReference type="OrthoDB" id="1077582at2759"/>
<feature type="transmembrane region" description="Helical" evidence="9">
    <location>
        <begin position="393"/>
        <end position="411"/>
    </location>
</feature>
<dbReference type="EMBL" id="KB456270">
    <property type="protein sequence ID" value="EMF08815.1"/>
    <property type="molecule type" value="Genomic_DNA"/>
</dbReference>
<dbReference type="Proteomes" id="UP000016931">
    <property type="component" value="Unassembled WGS sequence"/>
</dbReference>
<dbReference type="GeneID" id="27899895"/>
<dbReference type="RefSeq" id="XP_016756936.1">
    <property type="nucleotide sequence ID" value="XM_016902758.1"/>
</dbReference>
<evidence type="ECO:0000256" key="9">
    <source>
        <dbReference type="SAM" id="Phobius"/>
    </source>
</evidence>
<evidence type="ECO:0000256" key="6">
    <source>
        <dbReference type="ARBA" id="ARBA00022989"/>
    </source>
</evidence>
<evidence type="ECO:0000259" key="10">
    <source>
        <dbReference type="Pfam" id="PF13813"/>
    </source>
</evidence>
<feature type="transmembrane region" description="Helical" evidence="9">
    <location>
        <begin position="45"/>
        <end position="66"/>
    </location>
</feature>
<evidence type="ECO:0000256" key="3">
    <source>
        <dbReference type="ARBA" id="ARBA00007282"/>
    </source>
</evidence>
<organism evidence="11 12">
    <name type="scientific">Sphaerulina musiva (strain SO2202)</name>
    <name type="common">Poplar stem canker fungus</name>
    <name type="synonym">Septoria musiva</name>
    <dbReference type="NCBI Taxonomy" id="692275"/>
    <lineage>
        <taxon>Eukaryota</taxon>
        <taxon>Fungi</taxon>
        <taxon>Dikarya</taxon>
        <taxon>Ascomycota</taxon>
        <taxon>Pezizomycotina</taxon>
        <taxon>Dothideomycetes</taxon>
        <taxon>Dothideomycetidae</taxon>
        <taxon>Mycosphaerellales</taxon>
        <taxon>Mycosphaerellaceae</taxon>
        <taxon>Sphaerulina</taxon>
    </lineage>
</organism>
<dbReference type="HOGENOM" id="CLU_713731_0_0_1"/>
<evidence type="ECO:0000256" key="4">
    <source>
        <dbReference type="ARBA" id="ARBA00022679"/>
    </source>
</evidence>
<keyword evidence="12" id="KW-1185">Reference proteome</keyword>
<sequence>MSPNLTLTTTTSLVFLSLSLSLPLSLPWPFPPLLLLSPTPAFLLRVTIAISLHLLALWTLSIAAAADGDSNQPLQAETTAYEQQAQQKNGQRENSRSPIHDVRRQIGALAGIYTLILPLWSPPSYHPLVQGGINCISFFCACRVLDVAFVRAGSPPRLLVVQKGRDDANTLLEPYSKGNHVEYIFRLLTETRYASFDHSLRVDESKRRQLQLQQQTSSSSSHYYIWTWLPRLTIPLLTFIHPIPELQILLTLVLIHIGLETMHTIFHPFCPNPLFHLPFAAPGIADFWAIHWHQGAQSWLTSLAYKPAKHFTVKLLESQKDKKKKKEMGSAVGILWTFALSGIWHGWSAAPMSHRPWQMGIGMFLVFLGQGVGCLVERSIWKTKDQGGLVKRIFCWAFAIECGAMFARWASPMLKEELVWMMGR</sequence>
<dbReference type="Pfam" id="PF13813">
    <property type="entry name" value="MBOAT_2"/>
    <property type="match status" value="1"/>
</dbReference>
<feature type="transmembrane region" description="Helical" evidence="9">
    <location>
        <begin position="328"/>
        <end position="347"/>
    </location>
</feature>
<dbReference type="GO" id="GO:0006629">
    <property type="term" value="P:lipid metabolic process"/>
    <property type="evidence" value="ECO:0007669"/>
    <property type="project" value="InterPro"/>
</dbReference>
<evidence type="ECO:0000256" key="2">
    <source>
        <dbReference type="ARBA" id="ARBA00005179"/>
    </source>
</evidence>
<comment type="similarity">
    <text evidence="3">Belongs to the wax synthase family.</text>
</comment>
<dbReference type="PANTHER" id="PTHR31595">
    <property type="entry name" value="LONG-CHAIN-ALCOHOL O-FATTY-ACYLTRANSFERASE 3-RELATED"/>
    <property type="match status" value="1"/>
</dbReference>
<evidence type="ECO:0000313" key="12">
    <source>
        <dbReference type="Proteomes" id="UP000016931"/>
    </source>
</evidence>
<protein>
    <recommendedName>
        <fullName evidence="10">Wax synthase domain-containing protein</fullName>
    </recommendedName>
</protein>
<feature type="region of interest" description="Disordered" evidence="8">
    <location>
        <begin position="78"/>
        <end position="97"/>
    </location>
</feature>
<evidence type="ECO:0000256" key="1">
    <source>
        <dbReference type="ARBA" id="ARBA00004141"/>
    </source>
</evidence>
<evidence type="ECO:0000256" key="5">
    <source>
        <dbReference type="ARBA" id="ARBA00022692"/>
    </source>
</evidence>
<feature type="domain" description="Wax synthase" evidence="10">
    <location>
        <begin position="273"/>
        <end position="365"/>
    </location>
</feature>
<gene>
    <name evidence="11" type="ORF">SEPMUDRAFT_136167</name>
</gene>
<comment type="subcellular location">
    <subcellularLocation>
        <location evidence="1">Membrane</location>
        <topology evidence="1">Multi-pass membrane protein</topology>
    </subcellularLocation>
</comment>